<proteinExistence type="predicted"/>
<organism evidence="1 2">
    <name type="scientific">Sphingobacterium cellulitidis</name>
    <dbReference type="NCBI Taxonomy" id="1768011"/>
    <lineage>
        <taxon>Bacteria</taxon>
        <taxon>Pseudomonadati</taxon>
        <taxon>Bacteroidota</taxon>
        <taxon>Sphingobacteriia</taxon>
        <taxon>Sphingobacteriales</taxon>
        <taxon>Sphingobacteriaceae</taxon>
        <taxon>Sphingobacterium</taxon>
    </lineage>
</organism>
<dbReference type="Proteomes" id="UP000614460">
    <property type="component" value="Unassembled WGS sequence"/>
</dbReference>
<protein>
    <recommendedName>
        <fullName evidence="3">Lipoprotein</fullName>
    </recommendedName>
</protein>
<keyword evidence="2" id="KW-1185">Reference proteome</keyword>
<dbReference type="AlphaFoldDB" id="A0A8H9FZS9"/>
<sequence length="267" mass="30937">MRKYLWILVCITTLVACNNEPGTETEIEQLDLLNSKFNDNVFEIFGHWLEEDTGTSLDTLKLYELSDEKLKYRIKDPVINVIHITVPKKEFGYLFESPFIDSLASYGPLYFNTVSTVTDLNKKPVAYQALAFYSDENKRDSVLKELFKDLGTPTDESIVNATIGIKAHEWTLNDRTIQIVSFNAQELSASSFSPNKKYYQVDFLMIDNNQKEALKNAHIYEFTEGIKLDDKVRDYSYFNLDQKQLFSDRFLLYSDEKKNNFTAGNLK</sequence>
<accession>A0A8H9FZS9</accession>
<dbReference type="EMBL" id="BMKM01000001">
    <property type="protein sequence ID" value="GGE09503.1"/>
    <property type="molecule type" value="Genomic_DNA"/>
</dbReference>
<evidence type="ECO:0008006" key="3">
    <source>
        <dbReference type="Google" id="ProtNLM"/>
    </source>
</evidence>
<dbReference type="RefSeq" id="WP_182497926.1">
    <property type="nucleotide sequence ID" value="NZ_BMKM01000001.1"/>
</dbReference>
<gene>
    <name evidence="1" type="ORF">GCM10011516_04010</name>
</gene>
<reference evidence="1" key="2">
    <citation type="submission" date="2020-09" db="EMBL/GenBank/DDBJ databases">
        <authorList>
            <person name="Sun Q."/>
            <person name="Zhou Y."/>
        </authorList>
    </citation>
    <scope>NUCLEOTIDE SEQUENCE</scope>
    <source>
        <strain evidence="1">CGMCC 1.15966</strain>
    </source>
</reference>
<evidence type="ECO:0000313" key="1">
    <source>
        <dbReference type="EMBL" id="GGE09503.1"/>
    </source>
</evidence>
<reference evidence="1" key="1">
    <citation type="journal article" date="2014" name="Int. J. Syst. Evol. Microbiol.">
        <title>Complete genome sequence of Corynebacterium casei LMG S-19264T (=DSM 44701T), isolated from a smear-ripened cheese.</title>
        <authorList>
            <consortium name="US DOE Joint Genome Institute (JGI-PGF)"/>
            <person name="Walter F."/>
            <person name="Albersmeier A."/>
            <person name="Kalinowski J."/>
            <person name="Ruckert C."/>
        </authorList>
    </citation>
    <scope>NUCLEOTIDE SEQUENCE</scope>
    <source>
        <strain evidence="1">CGMCC 1.15966</strain>
    </source>
</reference>
<comment type="caution">
    <text evidence="1">The sequence shown here is derived from an EMBL/GenBank/DDBJ whole genome shotgun (WGS) entry which is preliminary data.</text>
</comment>
<evidence type="ECO:0000313" key="2">
    <source>
        <dbReference type="Proteomes" id="UP000614460"/>
    </source>
</evidence>
<dbReference type="PROSITE" id="PS51257">
    <property type="entry name" value="PROKAR_LIPOPROTEIN"/>
    <property type="match status" value="1"/>
</dbReference>
<name>A0A8H9FZS9_9SPHI</name>